<sequence>MAAEQSPPKSGRSKSPDLGRFGWANPRTIVRYLLSLDDTPHRVALGFAVGIFVGLTPTVGVQMILVGMIWYLCRRPFDFNCRAGIVSCYISNPITTIPIYWFSYCVGWYFTGGDLTRDEFAKAFQYSGFSEWWATVWKLFIEIGWPLVIGSLIVATIGAVIAYPAIYYLLIGFRAAAQKRREAHRKKVRERRRTESPSADEPKSLVRAGEDAA</sequence>
<dbReference type="InterPro" id="IPR018639">
    <property type="entry name" value="DUF2062"/>
</dbReference>
<accession>A0A517R0W5</accession>
<feature type="region of interest" description="Disordered" evidence="1">
    <location>
        <begin position="184"/>
        <end position="213"/>
    </location>
</feature>
<gene>
    <name evidence="4" type="ORF">Pan189_18540</name>
</gene>
<dbReference type="Pfam" id="PF09835">
    <property type="entry name" value="DUF2062"/>
    <property type="match status" value="1"/>
</dbReference>
<evidence type="ECO:0000256" key="2">
    <source>
        <dbReference type="SAM" id="Phobius"/>
    </source>
</evidence>
<dbReference type="RefSeq" id="WP_145363583.1">
    <property type="nucleotide sequence ID" value="NZ_CP036268.1"/>
</dbReference>
<feature type="transmembrane region" description="Helical" evidence="2">
    <location>
        <begin position="85"/>
        <end position="110"/>
    </location>
</feature>
<proteinExistence type="predicted"/>
<protein>
    <recommendedName>
        <fullName evidence="3">DUF2062 domain-containing protein</fullName>
    </recommendedName>
</protein>
<feature type="transmembrane region" description="Helical" evidence="2">
    <location>
        <begin position="43"/>
        <end position="73"/>
    </location>
</feature>
<feature type="transmembrane region" description="Helical" evidence="2">
    <location>
        <begin position="143"/>
        <end position="171"/>
    </location>
</feature>
<dbReference type="EMBL" id="CP036268">
    <property type="protein sequence ID" value="QDT37474.1"/>
    <property type="molecule type" value="Genomic_DNA"/>
</dbReference>
<keyword evidence="2" id="KW-1133">Transmembrane helix</keyword>
<dbReference type="KEGG" id="svp:Pan189_18540"/>
<dbReference type="PANTHER" id="PTHR40547">
    <property type="entry name" value="SLL0298 PROTEIN"/>
    <property type="match status" value="1"/>
</dbReference>
<evidence type="ECO:0000256" key="1">
    <source>
        <dbReference type="SAM" id="MobiDB-lite"/>
    </source>
</evidence>
<organism evidence="4 5">
    <name type="scientific">Stratiformator vulcanicus</name>
    <dbReference type="NCBI Taxonomy" id="2527980"/>
    <lineage>
        <taxon>Bacteria</taxon>
        <taxon>Pseudomonadati</taxon>
        <taxon>Planctomycetota</taxon>
        <taxon>Planctomycetia</taxon>
        <taxon>Planctomycetales</taxon>
        <taxon>Planctomycetaceae</taxon>
        <taxon>Stratiformator</taxon>
    </lineage>
</organism>
<evidence type="ECO:0000259" key="3">
    <source>
        <dbReference type="Pfam" id="PF09835"/>
    </source>
</evidence>
<name>A0A517R0W5_9PLAN</name>
<keyword evidence="5" id="KW-1185">Reference proteome</keyword>
<dbReference type="AlphaFoldDB" id="A0A517R0W5"/>
<keyword evidence="2" id="KW-0472">Membrane</keyword>
<reference evidence="4 5" key="1">
    <citation type="submission" date="2019-02" db="EMBL/GenBank/DDBJ databases">
        <title>Deep-cultivation of Planctomycetes and their phenomic and genomic characterization uncovers novel biology.</title>
        <authorList>
            <person name="Wiegand S."/>
            <person name="Jogler M."/>
            <person name="Boedeker C."/>
            <person name="Pinto D."/>
            <person name="Vollmers J."/>
            <person name="Rivas-Marin E."/>
            <person name="Kohn T."/>
            <person name="Peeters S.H."/>
            <person name="Heuer A."/>
            <person name="Rast P."/>
            <person name="Oberbeckmann S."/>
            <person name="Bunk B."/>
            <person name="Jeske O."/>
            <person name="Meyerdierks A."/>
            <person name="Storesund J.E."/>
            <person name="Kallscheuer N."/>
            <person name="Luecker S."/>
            <person name="Lage O.M."/>
            <person name="Pohl T."/>
            <person name="Merkel B.J."/>
            <person name="Hornburger P."/>
            <person name="Mueller R.-W."/>
            <person name="Bruemmer F."/>
            <person name="Labrenz M."/>
            <person name="Spormann A.M."/>
            <person name="Op den Camp H."/>
            <person name="Overmann J."/>
            <person name="Amann R."/>
            <person name="Jetten M.S.M."/>
            <person name="Mascher T."/>
            <person name="Medema M.H."/>
            <person name="Devos D.P."/>
            <person name="Kaster A.-K."/>
            <person name="Ovreas L."/>
            <person name="Rohde M."/>
            <person name="Galperin M.Y."/>
            <person name="Jogler C."/>
        </authorList>
    </citation>
    <scope>NUCLEOTIDE SEQUENCE [LARGE SCALE GENOMIC DNA]</scope>
    <source>
        <strain evidence="4 5">Pan189</strain>
    </source>
</reference>
<keyword evidence="2" id="KW-0812">Transmembrane</keyword>
<evidence type="ECO:0000313" key="5">
    <source>
        <dbReference type="Proteomes" id="UP000317318"/>
    </source>
</evidence>
<evidence type="ECO:0000313" key="4">
    <source>
        <dbReference type="EMBL" id="QDT37474.1"/>
    </source>
</evidence>
<dbReference type="Proteomes" id="UP000317318">
    <property type="component" value="Chromosome"/>
</dbReference>
<feature type="domain" description="DUF2062" evidence="3">
    <location>
        <begin position="31"/>
        <end position="174"/>
    </location>
</feature>
<feature type="compositionally biased region" description="Basic and acidic residues" evidence="1">
    <location>
        <begin position="192"/>
        <end position="213"/>
    </location>
</feature>
<dbReference type="OrthoDB" id="9794343at2"/>
<dbReference type="PANTHER" id="PTHR40547:SF1">
    <property type="entry name" value="SLL0298 PROTEIN"/>
    <property type="match status" value="1"/>
</dbReference>